<dbReference type="PATRIC" id="fig|869719.3.peg.3001"/>
<accession>A0A147HWZ0</accession>
<sequence length="229" mass="24711">MPSDLPLRCAACAARDMALCDGLDETALAALHQIGRRRRLRAGQAFGWFGDRASSCANLISGVLKVSRVEADGGIQIVGLLYPGDFVGTLFADRSADTIAALSEADLCVYPRRALEEMLVRHPAAGRLLLRRTLATLGEVRRWMPMLARARADAQVAALLLDMARRCAADGEDMFRLPLSRGAMAEALGLVVETVSRHMTAFQQDGLIALSGLRGVRLIDRTRLAIIAG</sequence>
<dbReference type="InterPro" id="IPR050397">
    <property type="entry name" value="Env_Response_Regulators"/>
</dbReference>
<name>A0A147HWZ0_9SPHN</name>
<evidence type="ECO:0000256" key="2">
    <source>
        <dbReference type="ARBA" id="ARBA00023125"/>
    </source>
</evidence>
<gene>
    <name evidence="5" type="ORF">NS334_14590</name>
</gene>
<dbReference type="CDD" id="cd00092">
    <property type="entry name" value="HTH_CRP"/>
    <property type="match status" value="1"/>
</dbReference>
<dbReference type="Pfam" id="PF13545">
    <property type="entry name" value="HTH_Crp_2"/>
    <property type="match status" value="1"/>
</dbReference>
<dbReference type="InterPro" id="IPR018490">
    <property type="entry name" value="cNMP-bd_dom_sf"/>
</dbReference>
<evidence type="ECO:0000256" key="3">
    <source>
        <dbReference type="ARBA" id="ARBA00023163"/>
    </source>
</evidence>
<keyword evidence="2" id="KW-0238">DNA-binding</keyword>
<evidence type="ECO:0000256" key="1">
    <source>
        <dbReference type="ARBA" id="ARBA00023015"/>
    </source>
</evidence>
<dbReference type="SMART" id="SM00100">
    <property type="entry name" value="cNMP"/>
    <property type="match status" value="1"/>
</dbReference>
<dbReference type="Pfam" id="PF00027">
    <property type="entry name" value="cNMP_binding"/>
    <property type="match status" value="1"/>
</dbReference>
<dbReference type="CDD" id="cd00038">
    <property type="entry name" value="CAP_ED"/>
    <property type="match status" value="1"/>
</dbReference>
<evidence type="ECO:0000313" key="6">
    <source>
        <dbReference type="Proteomes" id="UP000074310"/>
    </source>
</evidence>
<evidence type="ECO:0000313" key="5">
    <source>
        <dbReference type="EMBL" id="KTT69460.1"/>
    </source>
</evidence>
<keyword evidence="1" id="KW-0805">Transcription regulation</keyword>
<feature type="domain" description="HTH crp-type" evidence="4">
    <location>
        <begin position="150"/>
        <end position="222"/>
    </location>
</feature>
<dbReference type="PANTHER" id="PTHR24567:SF75">
    <property type="entry name" value="FUMARATE AND NITRATE REDUCTION REGULATORY PROTEIN"/>
    <property type="match status" value="1"/>
</dbReference>
<comment type="caution">
    <text evidence="5">The sequence shown here is derived from an EMBL/GenBank/DDBJ whole genome shotgun (WGS) entry which is preliminary data.</text>
</comment>
<reference evidence="5 6" key="1">
    <citation type="journal article" date="2016" name="Front. Microbiol.">
        <title>Genomic Resource of Rice Seed Associated Bacteria.</title>
        <authorList>
            <person name="Midha S."/>
            <person name="Bansal K."/>
            <person name="Sharma S."/>
            <person name="Kumar N."/>
            <person name="Patil P.P."/>
            <person name="Chaudhry V."/>
            <person name="Patil P.B."/>
        </authorList>
    </citation>
    <scope>NUCLEOTIDE SEQUENCE [LARGE SCALE GENOMIC DNA]</scope>
    <source>
        <strain evidence="5 6">NS334</strain>
    </source>
</reference>
<keyword evidence="6" id="KW-1185">Reference proteome</keyword>
<dbReference type="GO" id="GO:0003700">
    <property type="term" value="F:DNA-binding transcription factor activity"/>
    <property type="evidence" value="ECO:0007669"/>
    <property type="project" value="TreeGrafter"/>
</dbReference>
<dbReference type="OrthoDB" id="667966at2"/>
<dbReference type="PRINTS" id="PR00034">
    <property type="entry name" value="HTHCRP"/>
</dbReference>
<dbReference type="InterPro" id="IPR036388">
    <property type="entry name" value="WH-like_DNA-bd_sf"/>
</dbReference>
<dbReference type="SMART" id="SM00419">
    <property type="entry name" value="HTH_CRP"/>
    <property type="match status" value="1"/>
</dbReference>
<dbReference type="PROSITE" id="PS51063">
    <property type="entry name" value="HTH_CRP_2"/>
    <property type="match status" value="1"/>
</dbReference>
<dbReference type="PANTHER" id="PTHR24567">
    <property type="entry name" value="CRP FAMILY TRANSCRIPTIONAL REGULATORY PROTEIN"/>
    <property type="match status" value="1"/>
</dbReference>
<dbReference type="InterPro" id="IPR000595">
    <property type="entry name" value="cNMP-bd_dom"/>
</dbReference>
<dbReference type="Proteomes" id="UP000074310">
    <property type="component" value="Unassembled WGS sequence"/>
</dbReference>
<dbReference type="GO" id="GO:0005829">
    <property type="term" value="C:cytosol"/>
    <property type="evidence" value="ECO:0007669"/>
    <property type="project" value="TreeGrafter"/>
</dbReference>
<dbReference type="InterPro" id="IPR014710">
    <property type="entry name" value="RmlC-like_jellyroll"/>
</dbReference>
<organism evidence="5 6">
    <name type="scientific">Sphingomonas endophytica</name>
    <dbReference type="NCBI Taxonomy" id="869719"/>
    <lineage>
        <taxon>Bacteria</taxon>
        <taxon>Pseudomonadati</taxon>
        <taxon>Pseudomonadota</taxon>
        <taxon>Alphaproteobacteria</taxon>
        <taxon>Sphingomonadales</taxon>
        <taxon>Sphingomonadaceae</taxon>
        <taxon>Sphingomonas</taxon>
    </lineage>
</organism>
<dbReference type="InterPro" id="IPR012318">
    <property type="entry name" value="HTH_CRP"/>
</dbReference>
<dbReference type="SUPFAM" id="SSF51206">
    <property type="entry name" value="cAMP-binding domain-like"/>
    <property type="match status" value="1"/>
</dbReference>
<dbReference type="Gene3D" id="1.10.10.10">
    <property type="entry name" value="Winged helix-like DNA-binding domain superfamily/Winged helix DNA-binding domain"/>
    <property type="match status" value="1"/>
</dbReference>
<dbReference type="GO" id="GO:0003677">
    <property type="term" value="F:DNA binding"/>
    <property type="evidence" value="ECO:0007669"/>
    <property type="project" value="UniProtKB-KW"/>
</dbReference>
<dbReference type="EMBL" id="LDTB01000068">
    <property type="protein sequence ID" value="KTT69460.1"/>
    <property type="molecule type" value="Genomic_DNA"/>
</dbReference>
<dbReference type="SUPFAM" id="SSF46785">
    <property type="entry name" value="Winged helix' DNA-binding domain"/>
    <property type="match status" value="1"/>
</dbReference>
<dbReference type="Gene3D" id="2.60.120.10">
    <property type="entry name" value="Jelly Rolls"/>
    <property type="match status" value="1"/>
</dbReference>
<evidence type="ECO:0000259" key="4">
    <source>
        <dbReference type="PROSITE" id="PS51063"/>
    </source>
</evidence>
<proteinExistence type="predicted"/>
<dbReference type="AlphaFoldDB" id="A0A147HWZ0"/>
<dbReference type="InterPro" id="IPR036390">
    <property type="entry name" value="WH_DNA-bd_sf"/>
</dbReference>
<keyword evidence="3" id="KW-0804">Transcription</keyword>
<protein>
    <recommendedName>
        <fullName evidence="4">HTH crp-type domain-containing protein</fullName>
    </recommendedName>
</protein>